<evidence type="ECO:0000256" key="3">
    <source>
        <dbReference type="ARBA" id="ARBA00022989"/>
    </source>
</evidence>
<dbReference type="InterPro" id="IPR002523">
    <property type="entry name" value="MgTranspt_CorA/ZnTranspt_ZntB"/>
</dbReference>
<keyword evidence="2 5" id="KW-0812">Transmembrane</keyword>
<evidence type="ECO:0000313" key="7">
    <source>
        <dbReference type="Proteomes" id="UP001610446"/>
    </source>
</evidence>
<dbReference type="Pfam" id="PF01544">
    <property type="entry name" value="CorA"/>
    <property type="match status" value="1"/>
</dbReference>
<comment type="subcellular location">
    <subcellularLocation>
        <location evidence="1">Membrane</location>
        <topology evidence="1">Multi-pass membrane protein</topology>
    </subcellularLocation>
</comment>
<dbReference type="SUPFAM" id="SSF144083">
    <property type="entry name" value="Magnesium transport protein CorA, transmembrane region"/>
    <property type="match status" value="1"/>
</dbReference>
<gene>
    <name evidence="6" type="ORF">BJY01DRAFT_94443</name>
</gene>
<name>A0ABR4IZG9_9EURO</name>
<dbReference type="Proteomes" id="UP001610446">
    <property type="component" value="Unassembled WGS sequence"/>
</dbReference>
<sequence length="469" mass="53701">MKMELNTLLMRPYNPALAQAPRDDAPDLYSLVPYPEDYQSRAEARRCFKTDESKCEVIWTDVDGQGPPTVRVLNSLAELRGYRRLHCPQRNDLRVISVSQANSWRPLGVTCDMFQEIVDAVGASSDLLELPLSFYQKTIQVEEGFTTAPVFRLNVDSIEIVYMIKYAFQKPLEEKGRENWVLRQTGVYQKYDITTKDSTLVFLNPTPECEFQKRLIRFLQSPDQRACLQRNPLLVHNILFGTFFHAWRDYLKHLEGKILPIANTTVAAEIDKELRVNHESLTTVRTTENRCLVLQAIFRSLDRTFEALHQANAALSECGAIQPAELQAMKQLLNNYSGTVNSYGQAAWSLQSRTSRIAAHITDTLSFKDAYIAKRQTEFMLRDSTTVRVITVVTLIYLPATFTATLLGMNSFFEMDENRQIVVSPQFWIYVVCAVPLTVATLLYWWYFQRAKQRGERSIQGAISGAMMV</sequence>
<evidence type="ECO:0000313" key="6">
    <source>
        <dbReference type="EMBL" id="KAL2833170.1"/>
    </source>
</evidence>
<keyword evidence="4 5" id="KW-0472">Membrane</keyword>
<evidence type="ECO:0000256" key="1">
    <source>
        <dbReference type="ARBA" id="ARBA00004141"/>
    </source>
</evidence>
<protein>
    <submittedName>
        <fullName evidence="6">Uncharacterized protein</fullName>
    </submittedName>
</protein>
<dbReference type="InterPro" id="IPR045863">
    <property type="entry name" value="CorA_TM1_TM2"/>
</dbReference>
<feature type="transmembrane region" description="Helical" evidence="5">
    <location>
        <begin position="385"/>
        <end position="407"/>
    </location>
</feature>
<reference evidence="6 7" key="1">
    <citation type="submission" date="2024-07" db="EMBL/GenBank/DDBJ databases">
        <title>Section-level genome sequencing and comparative genomics of Aspergillus sections Usti and Cavernicolus.</title>
        <authorList>
            <consortium name="Lawrence Berkeley National Laboratory"/>
            <person name="Nybo J.L."/>
            <person name="Vesth T.C."/>
            <person name="Theobald S."/>
            <person name="Frisvad J.C."/>
            <person name="Larsen T.O."/>
            <person name="Kjaerboelling I."/>
            <person name="Rothschild-Mancinelli K."/>
            <person name="Lyhne E.K."/>
            <person name="Kogle M.E."/>
            <person name="Barry K."/>
            <person name="Clum A."/>
            <person name="Na H."/>
            <person name="Ledsgaard L."/>
            <person name="Lin J."/>
            <person name="Lipzen A."/>
            <person name="Kuo A."/>
            <person name="Riley R."/>
            <person name="Mondo S."/>
            <person name="Labutti K."/>
            <person name="Haridas S."/>
            <person name="Pangalinan J."/>
            <person name="Salamov A.A."/>
            <person name="Simmons B.A."/>
            <person name="Magnuson J.K."/>
            <person name="Chen J."/>
            <person name="Drula E."/>
            <person name="Henrissat B."/>
            <person name="Wiebenga A."/>
            <person name="Lubbers R.J."/>
            <person name="Gomes A.C."/>
            <person name="Makela M.R."/>
            <person name="Stajich J."/>
            <person name="Grigoriev I.V."/>
            <person name="Mortensen U.H."/>
            <person name="De Vries R.P."/>
            <person name="Baker S.E."/>
            <person name="Andersen M.R."/>
        </authorList>
    </citation>
    <scope>NUCLEOTIDE SEQUENCE [LARGE SCALE GENOMIC DNA]</scope>
    <source>
        <strain evidence="6 7">CBS 123904</strain>
    </source>
</reference>
<comment type="caution">
    <text evidence="6">The sequence shown here is derived from an EMBL/GenBank/DDBJ whole genome shotgun (WGS) entry which is preliminary data.</text>
</comment>
<evidence type="ECO:0000256" key="5">
    <source>
        <dbReference type="SAM" id="Phobius"/>
    </source>
</evidence>
<dbReference type="Gene3D" id="1.20.58.340">
    <property type="entry name" value="Magnesium transport protein CorA, transmembrane region"/>
    <property type="match status" value="1"/>
</dbReference>
<keyword evidence="7" id="KW-1185">Reference proteome</keyword>
<evidence type="ECO:0000256" key="4">
    <source>
        <dbReference type="ARBA" id="ARBA00023136"/>
    </source>
</evidence>
<evidence type="ECO:0000256" key="2">
    <source>
        <dbReference type="ARBA" id="ARBA00022692"/>
    </source>
</evidence>
<dbReference type="EMBL" id="JBFXLU010000247">
    <property type="protein sequence ID" value="KAL2833170.1"/>
    <property type="molecule type" value="Genomic_DNA"/>
</dbReference>
<feature type="transmembrane region" description="Helical" evidence="5">
    <location>
        <begin position="427"/>
        <end position="448"/>
    </location>
</feature>
<organism evidence="6 7">
    <name type="scientific">Aspergillus pseudoustus</name>
    <dbReference type="NCBI Taxonomy" id="1810923"/>
    <lineage>
        <taxon>Eukaryota</taxon>
        <taxon>Fungi</taxon>
        <taxon>Dikarya</taxon>
        <taxon>Ascomycota</taxon>
        <taxon>Pezizomycotina</taxon>
        <taxon>Eurotiomycetes</taxon>
        <taxon>Eurotiomycetidae</taxon>
        <taxon>Eurotiales</taxon>
        <taxon>Aspergillaceae</taxon>
        <taxon>Aspergillus</taxon>
        <taxon>Aspergillus subgen. Nidulantes</taxon>
    </lineage>
</organism>
<accession>A0ABR4IZG9</accession>
<proteinExistence type="predicted"/>
<keyword evidence="3 5" id="KW-1133">Transmembrane helix</keyword>